<dbReference type="PRINTS" id="PR00465">
    <property type="entry name" value="EP450IV"/>
</dbReference>
<keyword evidence="8" id="KW-0472">Membrane</keyword>
<evidence type="ECO:0000256" key="8">
    <source>
        <dbReference type="SAM" id="Phobius"/>
    </source>
</evidence>
<keyword evidence="7" id="KW-0503">Monooxygenase</keyword>
<keyword evidence="5 6" id="KW-0408">Iron</keyword>
<evidence type="ECO:0000256" key="3">
    <source>
        <dbReference type="ARBA" id="ARBA00022723"/>
    </source>
</evidence>
<dbReference type="InterPro" id="IPR017972">
    <property type="entry name" value="Cyt_P450_CS"/>
</dbReference>
<accession>A0A5C3LED5</accession>
<evidence type="ECO:0000256" key="2">
    <source>
        <dbReference type="ARBA" id="ARBA00010617"/>
    </source>
</evidence>
<evidence type="ECO:0000256" key="5">
    <source>
        <dbReference type="ARBA" id="ARBA00023004"/>
    </source>
</evidence>
<dbReference type="InterPro" id="IPR002403">
    <property type="entry name" value="Cyt_P450_E_grp-IV"/>
</dbReference>
<dbReference type="SUPFAM" id="SSF48264">
    <property type="entry name" value="Cytochrome P450"/>
    <property type="match status" value="1"/>
</dbReference>
<feature type="binding site" description="axial binding residue" evidence="6">
    <location>
        <position position="450"/>
    </location>
    <ligand>
        <name>heme</name>
        <dbReference type="ChEBI" id="CHEBI:30413"/>
    </ligand>
    <ligandPart>
        <name>Fe</name>
        <dbReference type="ChEBI" id="CHEBI:18248"/>
    </ligandPart>
</feature>
<organism evidence="9 10">
    <name type="scientific">Coprinopsis marcescibilis</name>
    <name type="common">Agaric fungus</name>
    <name type="synonym">Psathyrella marcescibilis</name>
    <dbReference type="NCBI Taxonomy" id="230819"/>
    <lineage>
        <taxon>Eukaryota</taxon>
        <taxon>Fungi</taxon>
        <taxon>Dikarya</taxon>
        <taxon>Basidiomycota</taxon>
        <taxon>Agaricomycotina</taxon>
        <taxon>Agaricomycetes</taxon>
        <taxon>Agaricomycetidae</taxon>
        <taxon>Agaricales</taxon>
        <taxon>Agaricineae</taxon>
        <taxon>Psathyrellaceae</taxon>
        <taxon>Coprinopsis</taxon>
    </lineage>
</organism>
<dbReference type="OrthoDB" id="1844152at2759"/>
<keyword evidence="3 6" id="KW-0479">Metal-binding</keyword>
<dbReference type="EMBL" id="ML210170">
    <property type="protein sequence ID" value="TFK26821.1"/>
    <property type="molecule type" value="Genomic_DNA"/>
</dbReference>
<evidence type="ECO:0000313" key="10">
    <source>
        <dbReference type="Proteomes" id="UP000307440"/>
    </source>
</evidence>
<dbReference type="GO" id="GO:0020037">
    <property type="term" value="F:heme binding"/>
    <property type="evidence" value="ECO:0007669"/>
    <property type="project" value="InterPro"/>
</dbReference>
<evidence type="ECO:0000313" key="9">
    <source>
        <dbReference type="EMBL" id="TFK26821.1"/>
    </source>
</evidence>
<comment type="cofactor">
    <cofactor evidence="1 6">
        <name>heme</name>
        <dbReference type="ChEBI" id="CHEBI:30413"/>
    </cofactor>
</comment>
<name>A0A5C3LED5_COPMA</name>
<dbReference type="GO" id="GO:0004497">
    <property type="term" value="F:monooxygenase activity"/>
    <property type="evidence" value="ECO:0007669"/>
    <property type="project" value="UniProtKB-KW"/>
</dbReference>
<comment type="similarity">
    <text evidence="2 7">Belongs to the cytochrome P450 family.</text>
</comment>
<dbReference type="InterPro" id="IPR001128">
    <property type="entry name" value="Cyt_P450"/>
</dbReference>
<evidence type="ECO:0000256" key="7">
    <source>
        <dbReference type="RuleBase" id="RU000461"/>
    </source>
</evidence>
<keyword evidence="4 7" id="KW-0560">Oxidoreductase</keyword>
<keyword evidence="10" id="KW-1185">Reference proteome</keyword>
<evidence type="ECO:0000256" key="6">
    <source>
        <dbReference type="PIRSR" id="PIRSR602403-1"/>
    </source>
</evidence>
<dbReference type="Pfam" id="PF00067">
    <property type="entry name" value="p450"/>
    <property type="match status" value="1"/>
</dbReference>
<feature type="transmembrane region" description="Helical" evidence="8">
    <location>
        <begin position="6"/>
        <end position="24"/>
    </location>
</feature>
<dbReference type="PANTHER" id="PTHR46206">
    <property type="entry name" value="CYTOCHROME P450"/>
    <property type="match status" value="1"/>
</dbReference>
<dbReference type="STRING" id="230819.A0A5C3LED5"/>
<dbReference type="GO" id="GO:0016705">
    <property type="term" value="F:oxidoreductase activity, acting on paired donors, with incorporation or reduction of molecular oxygen"/>
    <property type="evidence" value="ECO:0007669"/>
    <property type="project" value="InterPro"/>
</dbReference>
<dbReference type="Gene3D" id="1.10.630.10">
    <property type="entry name" value="Cytochrome P450"/>
    <property type="match status" value="1"/>
</dbReference>
<reference evidence="9 10" key="1">
    <citation type="journal article" date="2019" name="Nat. Ecol. Evol.">
        <title>Megaphylogeny resolves global patterns of mushroom evolution.</title>
        <authorList>
            <person name="Varga T."/>
            <person name="Krizsan K."/>
            <person name="Foldi C."/>
            <person name="Dima B."/>
            <person name="Sanchez-Garcia M."/>
            <person name="Sanchez-Ramirez S."/>
            <person name="Szollosi G.J."/>
            <person name="Szarkandi J.G."/>
            <person name="Papp V."/>
            <person name="Albert L."/>
            <person name="Andreopoulos W."/>
            <person name="Angelini C."/>
            <person name="Antonin V."/>
            <person name="Barry K.W."/>
            <person name="Bougher N.L."/>
            <person name="Buchanan P."/>
            <person name="Buyck B."/>
            <person name="Bense V."/>
            <person name="Catcheside P."/>
            <person name="Chovatia M."/>
            <person name="Cooper J."/>
            <person name="Damon W."/>
            <person name="Desjardin D."/>
            <person name="Finy P."/>
            <person name="Geml J."/>
            <person name="Haridas S."/>
            <person name="Hughes K."/>
            <person name="Justo A."/>
            <person name="Karasinski D."/>
            <person name="Kautmanova I."/>
            <person name="Kiss B."/>
            <person name="Kocsube S."/>
            <person name="Kotiranta H."/>
            <person name="LaButti K.M."/>
            <person name="Lechner B.E."/>
            <person name="Liimatainen K."/>
            <person name="Lipzen A."/>
            <person name="Lukacs Z."/>
            <person name="Mihaltcheva S."/>
            <person name="Morgado L.N."/>
            <person name="Niskanen T."/>
            <person name="Noordeloos M.E."/>
            <person name="Ohm R.A."/>
            <person name="Ortiz-Santana B."/>
            <person name="Ovrebo C."/>
            <person name="Racz N."/>
            <person name="Riley R."/>
            <person name="Savchenko A."/>
            <person name="Shiryaev A."/>
            <person name="Soop K."/>
            <person name="Spirin V."/>
            <person name="Szebenyi C."/>
            <person name="Tomsovsky M."/>
            <person name="Tulloss R.E."/>
            <person name="Uehling J."/>
            <person name="Grigoriev I.V."/>
            <person name="Vagvolgyi C."/>
            <person name="Papp T."/>
            <person name="Martin F.M."/>
            <person name="Miettinen O."/>
            <person name="Hibbett D.S."/>
            <person name="Nagy L.G."/>
        </authorList>
    </citation>
    <scope>NUCLEOTIDE SEQUENCE [LARGE SCALE GENOMIC DNA]</scope>
    <source>
        <strain evidence="9 10">CBS 121175</strain>
    </source>
</reference>
<protein>
    <submittedName>
        <fullName evidence="9">Cytochrome P450</fullName>
    </submittedName>
</protein>
<dbReference type="InterPro" id="IPR036396">
    <property type="entry name" value="Cyt_P450_sf"/>
</dbReference>
<dbReference type="GO" id="GO:0005506">
    <property type="term" value="F:iron ion binding"/>
    <property type="evidence" value="ECO:0007669"/>
    <property type="project" value="InterPro"/>
</dbReference>
<dbReference type="PROSITE" id="PS00086">
    <property type="entry name" value="CYTOCHROME_P450"/>
    <property type="match status" value="1"/>
</dbReference>
<dbReference type="AlphaFoldDB" id="A0A5C3LED5"/>
<dbReference type="Proteomes" id="UP000307440">
    <property type="component" value="Unassembled WGS sequence"/>
</dbReference>
<gene>
    <name evidence="9" type="ORF">FA15DRAFT_614927</name>
</gene>
<keyword evidence="8" id="KW-0812">Transmembrane</keyword>
<evidence type="ECO:0000256" key="4">
    <source>
        <dbReference type="ARBA" id="ARBA00023002"/>
    </source>
</evidence>
<dbReference type="CDD" id="cd11041">
    <property type="entry name" value="CYP503A1-like"/>
    <property type="match status" value="1"/>
</dbReference>
<sequence>MVTSFSYYALAGLAGWVSYEWYRFTSVRNKLLAIPTIGSDSFFLAYISAWKFVFSGRKMIQEGYDKYPNGIYKVPCLEVSSRWMIIVSSLKLVQDIKDAPGDVLSAHEHFADILQADQMFGPEARAKEDYHVPVLMNSVTRNLAGCFGDIVDEVAQSFADGIPQTDEWVLHPIQARLSPIVSRTANRLFVGKTLCRDKEFLDLQQNWALSFMLSVTAINLAPDFLKGAIGKAVSAFPKTIKKLRQIMDPEFSYRIQMEEEHGKRWDGRPNDLISWLLDHAPPEYRTADDMAYRILIVNFAAIHTTMMTVSGAIVDLATHPEHIGPLRLEVESVIKTHGWTKEAMAKMWKLDSFLKESARLGGVAALSMNRKVLKEFTFSNGITVPPGVTVGCATHSIQGDPAVYENAATFDGFRFSNMRETETAEFGQVKHQFSTLSNDFLLFGGGRHACPGRFFAVNESKCIFAHILLNYDIKVSSDHPIPPPTWLGSQRLFPSEAKVLFRKRQV</sequence>
<evidence type="ECO:0000256" key="1">
    <source>
        <dbReference type="ARBA" id="ARBA00001971"/>
    </source>
</evidence>
<feature type="transmembrane region" description="Helical" evidence="8">
    <location>
        <begin position="31"/>
        <end position="50"/>
    </location>
</feature>
<keyword evidence="8" id="KW-1133">Transmembrane helix</keyword>
<keyword evidence="6 7" id="KW-0349">Heme</keyword>
<proteinExistence type="inferred from homology"/>